<gene>
    <name evidence="1" type="ORF">BCR44DRAFT_1423498</name>
</gene>
<comment type="caution">
    <text evidence="1">The sequence shown here is derived from an EMBL/GenBank/DDBJ whole genome shotgun (WGS) entry which is preliminary data.</text>
</comment>
<protein>
    <submittedName>
        <fullName evidence="1">Uncharacterized protein</fullName>
    </submittedName>
</protein>
<dbReference type="EMBL" id="MCFL01000002">
    <property type="protein sequence ID" value="ORZ40639.1"/>
    <property type="molecule type" value="Genomic_DNA"/>
</dbReference>
<evidence type="ECO:0000313" key="2">
    <source>
        <dbReference type="Proteomes" id="UP000193411"/>
    </source>
</evidence>
<dbReference type="AlphaFoldDB" id="A0A1Y2I1M7"/>
<dbReference type="Proteomes" id="UP000193411">
    <property type="component" value="Unassembled WGS sequence"/>
</dbReference>
<name>A0A1Y2I1M7_9FUNG</name>
<reference evidence="1 2" key="1">
    <citation type="submission" date="2016-07" db="EMBL/GenBank/DDBJ databases">
        <title>Pervasive Adenine N6-methylation of Active Genes in Fungi.</title>
        <authorList>
            <consortium name="DOE Joint Genome Institute"/>
            <person name="Mondo S.J."/>
            <person name="Dannebaum R.O."/>
            <person name="Kuo R.C."/>
            <person name="Labutti K."/>
            <person name="Haridas S."/>
            <person name="Kuo A."/>
            <person name="Salamov A."/>
            <person name="Ahrendt S.R."/>
            <person name="Lipzen A."/>
            <person name="Sullivan W."/>
            <person name="Andreopoulos W.B."/>
            <person name="Clum A."/>
            <person name="Lindquist E."/>
            <person name="Daum C."/>
            <person name="Ramamoorthy G.K."/>
            <person name="Gryganskyi A."/>
            <person name="Culley D."/>
            <person name="Magnuson J.K."/>
            <person name="James T.Y."/>
            <person name="O'Malley M.A."/>
            <person name="Stajich J.E."/>
            <person name="Spatafora J.W."/>
            <person name="Visel A."/>
            <person name="Grigoriev I.V."/>
        </authorList>
    </citation>
    <scope>NUCLEOTIDE SEQUENCE [LARGE SCALE GENOMIC DNA]</scope>
    <source>
        <strain evidence="1 2">PL171</strain>
    </source>
</reference>
<keyword evidence="2" id="KW-1185">Reference proteome</keyword>
<sequence>MTSETGAAAWTCDWVMGAMVGTVSLAADWGCGWAWDCWWASGAAPNKSPKSMWLVFVLDGFMMMPSRARSRSRSRDR</sequence>
<organism evidence="1 2">
    <name type="scientific">Catenaria anguillulae PL171</name>
    <dbReference type="NCBI Taxonomy" id="765915"/>
    <lineage>
        <taxon>Eukaryota</taxon>
        <taxon>Fungi</taxon>
        <taxon>Fungi incertae sedis</taxon>
        <taxon>Blastocladiomycota</taxon>
        <taxon>Blastocladiomycetes</taxon>
        <taxon>Blastocladiales</taxon>
        <taxon>Catenariaceae</taxon>
        <taxon>Catenaria</taxon>
    </lineage>
</organism>
<evidence type="ECO:0000313" key="1">
    <source>
        <dbReference type="EMBL" id="ORZ40639.1"/>
    </source>
</evidence>
<proteinExistence type="predicted"/>
<accession>A0A1Y2I1M7</accession>